<dbReference type="Pfam" id="PF00535">
    <property type="entry name" value="Glycos_transf_2"/>
    <property type="match status" value="1"/>
</dbReference>
<dbReference type="EC" id="2.4.-.-" evidence="2"/>
<dbReference type="Proteomes" id="UP001431776">
    <property type="component" value="Unassembled WGS sequence"/>
</dbReference>
<organism evidence="2 3">
    <name type="scientific">Anaerobaca lacustris</name>
    <dbReference type="NCBI Taxonomy" id="3044600"/>
    <lineage>
        <taxon>Bacteria</taxon>
        <taxon>Pseudomonadati</taxon>
        <taxon>Planctomycetota</taxon>
        <taxon>Phycisphaerae</taxon>
        <taxon>Sedimentisphaerales</taxon>
        <taxon>Anaerobacaceae</taxon>
        <taxon>Anaerobaca</taxon>
    </lineage>
</organism>
<evidence type="ECO:0000313" key="2">
    <source>
        <dbReference type="EMBL" id="MDI6449889.1"/>
    </source>
</evidence>
<keyword evidence="2" id="KW-0808">Transferase</keyword>
<dbReference type="RefSeq" id="WP_349245299.1">
    <property type="nucleotide sequence ID" value="NZ_JASCXX010000014.1"/>
</dbReference>
<sequence>MDLSIVIPAYEESRKIARDIEAAAQFLKGNALAGEIIVVDDSSQDNTAEVARKVGVPAEVRLDVLRYEPHRGKGCAVRTGMTATTGRYVMFADCGLCIPYGNALQGLEMLQTDQCDIAHGSRRLIASDILRDQPWHRRLFSRTFKAVVRTLLGVPRQLSDTQCGFKMYKGDVARTLYGQCVTDGFMFDIEIILRAIRQGYRISEFPVEWACDLDSRLSVTRTPWPVLAELLELRRALSQNNPDVGQDGADPHPKASS</sequence>
<reference evidence="2" key="1">
    <citation type="submission" date="2023-05" db="EMBL/GenBank/DDBJ databases">
        <title>Anaerotaeda fermentans gen. nov., sp. nov., a novel anaerobic planctomycete of the new family within the order Sedimentisphaerales isolated from Taman Peninsula, Russia.</title>
        <authorList>
            <person name="Khomyakova M.A."/>
            <person name="Merkel A.Y."/>
            <person name="Slobodkin A.I."/>
        </authorList>
    </citation>
    <scope>NUCLEOTIDE SEQUENCE</scope>
    <source>
        <strain evidence="2">M17dextr</strain>
    </source>
</reference>
<evidence type="ECO:0000259" key="1">
    <source>
        <dbReference type="Pfam" id="PF00535"/>
    </source>
</evidence>
<dbReference type="PANTHER" id="PTHR10859">
    <property type="entry name" value="GLYCOSYL TRANSFERASE"/>
    <property type="match status" value="1"/>
</dbReference>
<protein>
    <submittedName>
        <fullName evidence="2">Glycosyltransferase</fullName>
        <ecNumber evidence="2">2.4.-.-</ecNumber>
    </submittedName>
</protein>
<dbReference type="SUPFAM" id="SSF53448">
    <property type="entry name" value="Nucleotide-diphospho-sugar transferases"/>
    <property type="match status" value="1"/>
</dbReference>
<accession>A0AAW6U2K8</accession>
<dbReference type="GO" id="GO:0006487">
    <property type="term" value="P:protein N-linked glycosylation"/>
    <property type="evidence" value="ECO:0007669"/>
    <property type="project" value="TreeGrafter"/>
</dbReference>
<evidence type="ECO:0000313" key="3">
    <source>
        <dbReference type="Proteomes" id="UP001431776"/>
    </source>
</evidence>
<dbReference type="InterPro" id="IPR029044">
    <property type="entry name" value="Nucleotide-diphossugar_trans"/>
</dbReference>
<name>A0AAW6U2K8_9BACT</name>
<feature type="domain" description="Glycosyltransferase 2-like" evidence="1">
    <location>
        <begin position="4"/>
        <end position="167"/>
    </location>
</feature>
<dbReference type="EMBL" id="JASCXX010000014">
    <property type="protein sequence ID" value="MDI6449889.1"/>
    <property type="molecule type" value="Genomic_DNA"/>
</dbReference>
<proteinExistence type="predicted"/>
<dbReference type="PANTHER" id="PTHR10859:SF91">
    <property type="entry name" value="DOLICHYL-PHOSPHATE BETA-GLUCOSYLTRANSFERASE"/>
    <property type="match status" value="1"/>
</dbReference>
<dbReference type="InterPro" id="IPR001173">
    <property type="entry name" value="Glyco_trans_2-like"/>
</dbReference>
<dbReference type="AlphaFoldDB" id="A0AAW6U2K8"/>
<comment type="caution">
    <text evidence="2">The sequence shown here is derived from an EMBL/GenBank/DDBJ whole genome shotgun (WGS) entry which is preliminary data.</text>
</comment>
<gene>
    <name evidence="2" type="ORF">QJ522_12595</name>
</gene>
<dbReference type="GO" id="GO:0016757">
    <property type="term" value="F:glycosyltransferase activity"/>
    <property type="evidence" value="ECO:0007669"/>
    <property type="project" value="UniProtKB-KW"/>
</dbReference>
<keyword evidence="3" id="KW-1185">Reference proteome</keyword>
<keyword evidence="2" id="KW-0328">Glycosyltransferase</keyword>
<dbReference type="Gene3D" id="3.90.550.10">
    <property type="entry name" value="Spore Coat Polysaccharide Biosynthesis Protein SpsA, Chain A"/>
    <property type="match status" value="1"/>
</dbReference>